<protein>
    <submittedName>
        <fullName evidence="2">Uncharacterized protein</fullName>
    </submittedName>
</protein>
<dbReference type="KEGG" id="pbp:STSP1_01990"/>
<organism evidence="2 3">
    <name type="scientific">Sedimentisphaera salicampi</name>
    <dbReference type="NCBI Taxonomy" id="1941349"/>
    <lineage>
        <taxon>Bacteria</taxon>
        <taxon>Pseudomonadati</taxon>
        <taxon>Planctomycetota</taxon>
        <taxon>Phycisphaerae</taxon>
        <taxon>Sedimentisphaerales</taxon>
        <taxon>Sedimentisphaeraceae</taxon>
        <taxon>Sedimentisphaera</taxon>
    </lineage>
</organism>
<reference evidence="3" key="1">
    <citation type="submission" date="2017-04" db="EMBL/GenBank/DDBJ databases">
        <title>Comparative genomics and description of representatives of a novel lineage of planctomycetes thriving in anoxic sediments.</title>
        <authorList>
            <person name="Spring S."/>
            <person name="Bunk B."/>
            <person name="Sproer C."/>
        </authorList>
    </citation>
    <scope>NUCLEOTIDE SEQUENCE [LARGE SCALE GENOMIC DNA]</scope>
    <source>
        <strain evidence="3">ST-PulAB-D4</strain>
    </source>
</reference>
<feature type="region of interest" description="Disordered" evidence="1">
    <location>
        <begin position="71"/>
        <end position="103"/>
    </location>
</feature>
<sequence length="103" mass="11607">MLRYGSTGVRHYFWAKLCAPSRLRWTDSGGNIYINHRVTELIKEVGIVAATAWIGNSAGVALKHYGQVTDSEMKEADNRDRKRWSAKKSAQIRCKQLQGNAGR</sequence>
<dbReference type="STRING" id="1941349.STSP1_01990"/>
<dbReference type="EMBL" id="CP021023">
    <property type="protein sequence ID" value="ARN57576.1"/>
    <property type="molecule type" value="Genomic_DNA"/>
</dbReference>
<keyword evidence="3" id="KW-1185">Reference proteome</keyword>
<feature type="compositionally biased region" description="Basic and acidic residues" evidence="1">
    <location>
        <begin position="71"/>
        <end position="80"/>
    </location>
</feature>
<evidence type="ECO:0000256" key="1">
    <source>
        <dbReference type="SAM" id="MobiDB-lite"/>
    </source>
</evidence>
<dbReference type="Proteomes" id="UP000193334">
    <property type="component" value="Chromosome"/>
</dbReference>
<evidence type="ECO:0000313" key="3">
    <source>
        <dbReference type="Proteomes" id="UP000193334"/>
    </source>
</evidence>
<proteinExistence type="predicted"/>
<dbReference type="AlphaFoldDB" id="A0A1W6LPA2"/>
<name>A0A1W6LPA2_9BACT</name>
<gene>
    <name evidence="2" type="ORF">STSP1_01990</name>
</gene>
<evidence type="ECO:0000313" key="2">
    <source>
        <dbReference type="EMBL" id="ARN57576.1"/>
    </source>
</evidence>
<accession>A0A1W6LPA2</accession>